<feature type="region of interest" description="Disordered" evidence="1">
    <location>
        <begin position="1"/>
        <end position="29"/>
    </location>
</feature>
<accession>L8WFQ4</accession>
<keyword evidence="3" id="KW-1185">Reference proteome</keyword>
<dbReference type="EMBL" id="AFRT01005937">
    <property type="protein sequence ID" value="ELU35618.1"/>
    <property type="molecule type" value="Genomic_DNA"/>
</dbReference>
<organism evidence="2 3">
    <name type="scientific">Thanatephorus cucumeris (strain AG1-IA)</name>
    <name type="common">Rice sheath blight fungus</name>
    <name type="synonym">Rhizoctonia solani</name>
    <dbReference type="NCBI Taxonomy" id="983506"/>
    <lineage>
        <taxon>Eukaryota</taxon>
        <taxon>Fungi</taxon>
        <taxon>Dikarya</taxon>
        <taxon>Basidiomycota</taxon>
        <taxon>Agaricomycotina</taxon>
        <taxon>Agaricomycetes</taxon>
        <taxon>Cantharellales</taxon>
        <taxon>Ceratobasidiaceae</taxon>
        <taxon>Rhizoctonia</taxon>
        <taxon>Rhizoctonia solani AG-1</taxon>
    </lineage>
</organism>
<proteinExistence type="predicted"/>
<protein>
    <submittedName>
        <fullName evidence="2">Uncharacterized protein</fullName>
    </submittedName>
</protein>
<dbReference type="HOGENOM" id="CLU_2335080_0_0_1"/>
<comment type="caution">
    <text evidence="2">The sequence shown here is derived from an EMBL/GenBank/DDBJ whole genome shotgun (WGS) entry which is preliminary data.</text>
</comment>
<sequence>MSSGMGRCVVPSGLGDRGKTREGANGYGNRSWPSWSTGVRHTIFTRDCISQLRIFQPRPENYTPSVRILYLDFVLGVKSRVKTRSGCCTIAGRRRRDL</sequence>
<evidence type="ECO:0000256" key="1">
    <source>
        <dbReference type="SAM" id="MobiDB-lite"/>
    </source>
</evidence>
<dbReference type="Proteomes" id="UP000011668">
    <property type="component" value="Unassembled WGS sequence"/>
</dbReference>
<dbReference type="AlphaFoldDB" id="L8WFQ4"/>
<reference evidence="2 3" key="1">
    <citation type="journal article" date="2013" name="Nat. Commun.">
        <title>The evolution and pathogenic mechanisms of the rice sheath blight pathogen.</title>
        <authorList>
            <person name="Zheng A."/>
            <person name="Lin R."/>
            <person name="Xu L."/>
            <person name="Qin P."/>
            <person name="Tang C."/>
            <person name="Ai P."/>
            <person name="Zhang D."/>
            <person name="Liu Y."/>
            <person name="Sun Z."/>
            <person name="Feng H."/>
            <person name="Wang Y."/>
            <person name="Chen Y."/>
            <person name="Liang X."/>
            <person name="Fu R."/>
            <person name="Li Q."/>
            <person name="Zhang J."/>
            <person name="Yu X."/>
            <person name="Xie Z."/>
            <person name="Ding L."/>
            <person name="Guan P."/>
            <person name="Tang J."/>
            <person name="Liang Y."/>
            <person name="Wang S."/>
            <person name="Deng Q."/>
            <person name="Li S."/>
            <person name="Zhu J."/>
            <person name="Wang L."/>
            <person name="Liu H."/>
            <person name="Li P."/>
        </authorList>
    </citation>
    <scope>NUCLEOTIDE SEQUENCE [LARGE SCALE GENOMIC DNA]</scope>
    <source>
        <strain evidence="3">AG-1 IA</strain>
    </source>
</reference>
<evidence type="ECO:0000313" key="2">
    <source>
        <dbReference type="EMBL" id="ELU35618.1"/>
    </source>
</evidence>
<name>L8WFQ4_THACA</name>
<evidence type="ECO:0000313" key="3">
    <source>
        <dbReference type="Proteomes" id="UP000011668"/>
    </source>
</evidence>
<gene>
    <name evidence="2" type="ORF">AG1IA_10352</name>
</gene>